<protein>
    <submittedName>
        <fullName evidence="1">Uncharacterized protein</fullName>
    </submittedName>
</protein>
<comment type="caution">
    <text evidence="1">The sequence shown here is derived from an EMBL/GenBank/DDBJ whole genome shotgun (WGS) entry which is preliminary data.</text>
</comment>
<proteinExistence type="predicted"/>
<dbReference type="AlphaFoldDB" id="A0A433D6A2"/>
<organism evidence="1 2">
    <name type="scientific">Jimgerdemannia flammicorona</name>
    <dbReference type="NCBI Taxonomy" id="994334"/>
    <lineage>
        <taxon>Eukaryota</taxon>
        <taxon>Fungi</taxon>
        <taxon>Fungi incertae sedis</taxon>
        <taxon>Mucoromycota</taxon>
        <taxon>Mucoromycotina</taxon>
        <taxon>Endogonomycetes</taxon>
        <taxon>Endogonales</taxon>
        <taxon>Endogonaceae</taxon>
        <taxon>Jimgerdemannia</taxon>
    </lineage>
</organism>
<gene>
    <name evidence="1" type="ORF">BC936DRAFT_147046</name>
</gene>
<evidence type="ECO:0000313" key="1">
    <source>
        <dbReference type="EMBL" id="RUP46359.1"/>
    </source>
</evidence>
<name>A0A433D6A2_9FUNG</name>
<evidence type="ECO:0000313" key="2">
    <source>
        <dbReference type="Proteomes" id="UP000268093"/>
    </source>
</evidence>
<accession>A0A433D6A2</accession>
<dbReference type="EMBL" id="RBNI01005967">
    <property type="protein sequence ID" value="RUP46359.1"/>
    <property type="molecule type" value="Genomic_DNA"/>
</dbReference>
<keyword evidence="2" id="KW-1185">Reference proteome</keyword>
<sequence length="380" mass="42080">MDPVDYGEVDEVGLAAVRRLADDDIPFFRGGDDVLGFGYLLFGQLPVARELRDIDSIGFETSLKVADHLLDEGLHGDNAPNLERVQVDIVRSLVVVLADFVQNGEHGDRRDWTRLRLTVLPNAPWAHFGRDSMRISFSHSSKGLGFDAATCISSNSLPCHLSDPLGSLTFSLDMRRDPWSKMSVQVLDLGRRACGPGGKVRFDGQRNFPTCAALLLRIGDLHGVLDDAPHHAPLSGPQCCRPCQTGAPDDDLAVPSKDFDELELVVVEQALEFILAVADVDPIELQDTYGGSGFFLRGVRIRVIGAATRGINVVRGEVLLVELSTLRVPWPLHRQTLTACRSILFFSSRRPRRRRLRWPVSLSVPRPMPPAPPRPRRPRL</sequence>
<reference evidence="1 2" key="1">
    <citation type="journal article" date="2018" name="New Phytol.">
        <title>Phylogenomics of Endogonaceae and evolution of mycorrhizas within Mucoromycota.</title>
        <authorList>
            <person name="Chang Y."/>
            <person name="Desiro A."/>
            <person name="Na H."/>
            <person name="Sandor L."/>
            <person name="Lipzen A."/>
            <person name="Clum A."/>
            <person name="Barry K."/>
            <person name="Grigoriev I.V."/>
            <person name="Martin F.M."/>
            <person name="Stajich J.E."/>
            <person name="Smith M.E."/>
            <person name="Bonito G."/>
            <person name="Spatafora J.W."/>
        </authorList>
    </citation>
    <scope>NUCLEOTIDE SEQUENCE [LARGE SCALE GENOMIC DNA]</scope>
    <source>
        <strain evidence="1 2">GMNB39</strain>
    </source>
</reference>
<dbReference type="Proteomes" id="UP000268093">
    <property type="component" value="Unassembled WGS sequence"/>
</dbReference>